<dbReference type="RefSeq" id="WP_200485939.1">
    <property type="nucleotide sequence ID" value="NZ_JAEPIV010000011.1"/>
</dbReference>
<evidence type="ECO:0000259" key="3">
    <source>
        <dbReference type="PROSITE" id="PS51186"/>
    </source>
</evidence>
<reference evidence="4 5" key="1">
    <citation type="submission" date="2021-01" db="EMBL/GenBank/DDBJ databases">
        <title>Azospirillum sp. YIM DDC1 draft genome.</title>
        <authorList>
            <person name="Wang Y.-X."/>
        </authorList>
    </citation>
    <scope>NUCLEOTIDE SEQUENCE [LARGE SCALE GENOMIC DNA]</scope>
    <source>
        <strain evidence="4 5">YIM DDC1</strain>
    </source>
</reference>
<dbReference type="PROSITE" id="PS51186">
    <property type="entry name" value="GNAT"/>
    <property type="match status" value="1"/>
</dbReference>
<proteinExistence type="predicted"/>
<protein>
    <submittedName>
        <fullName evidence="4">GNAT family N-acetyltransferase</fullName>
    </submittedName>
</protein>
<keyword evidence="2" id="KW-0012">Acyltransferase</keyword>
<comment type="caution">
    <text evidence="4">The sequence shown here is derived from an EMBL/GenBank/DDBJ whole genome shotgun (WGS) entry which is preliminary data.</text>
</comment>
<accession>A0ABS1I1M9</accession>
<name>A0ABS1I1M9_9PROT</name>
<gene>
    <name evidence="4" type="ORF">JJL56_19040</name>
</gene>
<evidence type="ECO:0000256" key="2">
    <source>
        <dbReference type="ARBA" id="ARBA00023315"/>
    </source>
</evidence>
<keyword evidence="5" id="KW-1185">Reference proteome</keyword>
<feature type="domain" description="N-acetyltransferase" evidence="3">
    <location>
        <begin position="2"/>
        <end position="153"/>
    </location>
</feature>
<dbReference type="Gene3D" id="3.40.630.30">
    <property type="match status" value="1"/>
</dbReference>
<dbReference type="Proteomes" id="UP000654452">
    <property type="component" value="Unassembled WGS sequence"/>
</dbReference>
<dbReference type="InterPro" id="IPR000182">
    <property type="entry name" value="GNAT_dom"/>
</dbReference>
<dbReference type="EMBL" id="JAEPIV010000011">
    <property type="protein sequence ID" value="MBK4720961.1"/>
    <property type="molecule type" value="Genomic_DNA"/>
</dbReference>
<sequence>MIRIRPARACDAPLLPEIERSAGEAFRQWTGLEWIADDNVQSEERHRALIAHGIALVADLEGCGIAAFLNGEATPDALHIWQVAVHRDQHRRGIGRMLMEAAQHHAADHGVYSLTLTTFRDVPWNEPYYRRLGFITLDGENLGPRLSAVLDAEEQSGLPTAQRCAMRKTF</sequence>
<organism evidence="4 5">
    <name type="scientific">Azospirillum aestuarii</name>
    <dbReference type="NCBI Taxonomy" id="2802052"/>
    <lineage>
        <taxon>Bacteria</taxon>
        <taxon>Pseudomonadati</taxon>
        <taxon>Pseudomonadota</taxon>
        <taxon>Alphaproteobacteria</taxon>
        <taxon>Rhodospirillales</taxon>
        <taxon>Azospirillaceae</taxon>
        <taxon>Azospirillum</taxon>
    </lineage>
</organism>
<evidence type="ECO:0000256" key="1">
    <source>
        <dbReference type="ARBA" id="ARBA00022679"/>
    </source>
</evidence>
<dbReference type="Pfam" id="PF00583">
    <property type="entry name" value="Acetyltransf_1"/>
    <property type="match status" value="1"/>
</dbReference>
<dbReference type="PANTHER" id="PTHR43800:SF1">
    <property type="entry name" value="PEPTIDYL-LYSINE N-ACETYLTRANSFERASE YJAB"/>
    <property type="match status" value="1"/>
</dbReference>
<dbReference type="InterPro" id="IPR016181">
    <property type="entry name" value="Acyl_CoA_acyltransferase"/>
</dbReference>
<evidence type="ECO:0000313" key="5">
    <source>
        <dbReference type="Proteomes" id="UP000654452"/>
    </source>
</evidence>
<evidence type="ECO:0000313" key="4">
    <source>
        <dbReference type="EMBL" id="MBK4720961.1"/>
    </source>
</evidence>
<dbReference type="PANTHER" id="PTHR43800">
    <property type="entry name" value="PEPTIDYL-LYSINE N-ACETYLTRANSFERASE YJAB"/>
    <property type="match status" value="1"/>
</dbReference>
<keyword evidence="1" id="KW-0808">Transferase</keyword>
<dbReference type="SUPFAM" id="SSF55729">
    <property type="entry name" value="Acyl-CoA N-acyltransferases (Nat)"/>
    <property type="match status" value="1"/>
</dbReference>
<dbReference type="CDD" id="cd04301">
    <property type="entry name" value="NAT_SF"/>
    <property type="match status" value="1"/>
</dbReference>